<protein>
    <submittedName>
        <fullName evidence="2">Uncharacterized protein</fullName>
    </submittedName>
</protein>
<keyword evidence="3" id="KW-1185">Reference proteome</keyword>
<feature type="repeat" description="TPR" evidence="1">
    <location>
        <begin position="102"/>
        <end position="135"/>
    </location>
</feature>
<organism evidence="2 3">
    <name type="scientific">Solemya velesiana gill symbiont</name>
    <dbReference type="NCBI Taxonomy" id="1918948"/>
    <lineage>
        <taxon>Bacteria</taxon>
        <taxon>Pseudomonadati</taxon>
        <taxon>Pseudomonadota</taxon>
        <taxon>Gammaproteobacteria</taxon>
        <taxon>sulfur-oxidizing symbionts</taxon>
    </lineage>
</organism>
<evidence type="ECO:0000313" key="3">
    <source>
        <dbReference type="Proteomes" id="UP000190896"/>
    </source>
</evidence>
<reference evidence="2 3" key="1">
    <citation type="submission" date="2016-11" db="EMBL/GenBank/DDBJ databases">
        <title>Mixed transmission modes and dynamic genome evolution in an obligate animal-bacterial symbiosis.</title>
        <authorList>
            <person name="Russell S.L."/>
            <person name="Corbett-Detig R.B."/>
            <person name="Cavanaugh C.M."/>
        </authorList>
    </citation>
    <scope>NUCLEOTIDE SEQUENCE [LARGE SCALE GENOMIC DNA]</scope>
    <source>
        <strain evidence="2">Se-Cadez</strain>
    </source>
</reference>
<keyword evidence="1" id="KW-0802">TPR repeat</keyword>
<sequence length="444" mass="50715">MPMDAIKYPLDAFLNRLIISAMLLVLGTSTTFADSASLDQLSDLVKNHQDTEAYQLASELRDEYEGEPKFDFWYGVASINAGKISEGIFTLERLHRLYPRDDAVRMQLGRAYYLLEEDERARHEFKQVLKHDPSESVRQTAEQFLKAIDNREGRYRDSGQAWIQGGIGYDSNINSGPSSSDLPFWFPSSSAEQSDIFASLGVGGSYSHPLSPTSQFKIGGHLKHRAYEDGDFDNTEGYLRAELELRSNSRLWDIFLKGQKFYVDGDENRELLGGGLEWRNELSKSTEINAFVQFADLKYPSYTDRDADQTSFGIGFEHDFSGRWSPRLFATLYIAEEDADNILAEDVAERDITGFRAGLQLAVSSRLNLYGILSAETSRYGDELFPYGVRRDDSYYSLQLGGSWYIDENWSIQAELRPSWNDSNIDEKEFERTEASMQVRYDFR</sequence>
<dbReference type="Gene3D" id="2.40.160.20">
    <property type="match status" value="1"/>
</dbReference>
<dbReference type="SUPFAM" id="SSF48452">
    <property type="entry name" value="TPR-like"/>
    <property type="match status" value="1"/>
</dbReference>
<dbReference type="Gene3D" id="1.25.40.10">
    <property type="entry name" value="Tetratricopeptide repeat domain"/>
    <property type="match status" value="1"/>
</dbReference>
<name>A0A1T2KUR6_9GAMM</name>
<dbReference type="InterPro" id="IPR019734">
    <property type="entry name" value="TPR_rpt"/>
</dbReference>
<comment type="caution">
    <text evidence="2">The sequence shown here is derived from an EMBL/GenBank/DDBJ whole genome shotgun (WGS) entry which is preliminary data.</text>
</comment>
<dbReference type="SUPFAM" id="SSF56935">
    <property type="entry name" value="Porins"/>
    <property type="match status" value="1"/>
</dbReference>
<gene>
    <name evidence="2" type="ORF">BOW51_06700</name>
</gene>
<dbReference type="PROSITE" id="PS50005">
    <property type="entry name" value="TPR"/>
    <property type="match status" value="1"/>
</dbReference>
<dbReference type="AlphaFoldDB" id="A0A1T2KUR6"/>
<dbReference type="InterPro" id="IPR011990">
    <property type="entry name" value="TPR-like_helical_dom_sf"/>
</dbReference>
<dbReference type="Proteomes" id="UP000190896">
    <property type="component" value="Unassembled WGS sequence"/>
</dbReference>
<dbReference type="EMBL" id="MPRJ01000035">
    <property type="protein sequence ID" value="OOZ36541.1"/>
    <property type="molecule type" value="Genomic_DNA"/>
</dbReference>
<evidence type="ECO:0000313" key="2">
    <source>
        <dbReference type="EMBL" id="OOZ36541.1"/>
    </source>
</evidence>
<proteinExistence type="predicted"/>
<accession>A0A1T2KUR6</accession>
<evidence type="ECO:0000256" key="1">
    <source>
        <dbReference type="PROSITE-ProRule" id="PRU00339"/>
    </source>
</evidence>